<keyword evidence="2 4" id="KW-0195">Cyclin</keyword>
<feature type="domain" description="Cyclin C-terminal" evidence="6">
    <location>
        <begin position="264"/>
        <end position="381"/>
    </location>
</feature>
<dbReference type="GO" id="GO:0000278">
    <property type="term" value="P:mitotic cell cycle"/>
    <property type="evidence" value="ECO:0007669"/>
    <property type="project" value="UniProtKB-ARBA"/>
</dbReference>
<dbReference type="FunFam" id="1.10.472.10:FF:000001">
    <property type="entry name" value="G2/mitotic-specific cyclin"/>
    <property type="match status" value="1"/>
</dbReference>
<dbReference type="Pfam" id="PF00134">
    <property type="entry name" value="Cyclin_N"/>
    <property type="match status" value="1"/>
</dbReference>
<dbReference type="GO" id="GO:0051301">
    <property type="term" value="P:cell division"/>
    <property type="evidence" value="ECO:0007669"/>
    <property type="project" value="UniProtKB-KW"/>
</dbReference>
<name>A0AA36D073_9BILA</name>
<dbReference type="PROSITE" id="PS00292">
    <property type="entry name" value="CYCLINS"/>
    <property type="match status" value="1"/>
</dbReference>
<feature type="domain" description="Cyclin-like" evidence="5">
    <location>
        <begin position="267"/>
        <end position="350"/>
    </location>
</feature>
<keyword evidence="1" id="KW-0132">Cell division</keyword>
<evidence type="ECO:0000259" key="5">
    <source>
        <dbReference type="SMART" id="SM00385"/>
    </source>
</evidence>
<dbReference type="InterPro" id="IPR006671">
    <property type="entry name" value="Cyclin_N"/>
</dbReference>
<evidence type="ECO:0000313" key="8">
    <source>
        <dbReference type="Proteomes" id="UP001177023"/>
    </source>
</evidence>
<dbReference type="Proteomes" id="UP001177023">
    <property type="component" value="Unassembled WGS sequence"/>
</dbReference>
<reference evidence="7" key="1">
    <citation type="submission" date="2023-06" db="EMBL/GenBank/DDBJ databases">
        <authorList>
            <person name="Delattre M."/>
        </authorList>
    </citation>
    <scope>NUCLEOTIDE SEQUENCE</scope>
    <source>
        <strain evidence="7">AF72</strain>
    </source>
</reference>
<dbReference type="EMBL" id="CATQJA010002654">
    <property type="protein sequence ID" value="CAJ0578617.1"/>
    <property type="molecule type" value="Genomic_DNA"/>
</dbReference>
<dbReference type="InterPro" id="IPR048258">
    <property type="entry name" value="Cyclins_cyclin-box"/>
</dbReference>
<organism evidence="7 8">
    <name type="scientific">Mesorhabditis spiculigera</name>
    <dbReference type="NCBI Taxonomy" id="96644"/>
    <lineage>
        <taxon>Eukaryota</taxon>
        <taxon>Metazoa</taxon>
        <taxon>Ecdysozoa</taxon>
        <taxon>Nematoda</taxon>
        <taxon>Chromadorea</taxon>
        <taxon>Rhabditida</taxon>
        <taxon>Rhabditina</taxon>
        <taxon>Rhabditomorpha</taxon>
        <taxon>Rhabditoidea</taxon>
        <taxon>Rhabditidae</taxon>
        <taxon>Mesorhabditinae</taxon>
        <taxon>Mesorhabditis</taxon>
    </lineage>
</organism>
<dbReference type="SUPFAM" id="SSF47954">
    <property type="entry name" value="Cyclin-like"/>
    <property type="match status" value="2"/>
</dbReference>
<feature type="non-terminal residue" evidence="7">
    <location>
        <position position="1"/>
    </location>
</feature>
<dbReference type="CDD" id="cd20537">
    <property type="entry name" value="CYCLIN_CCNO-like_rpt2"/>
    <property type="match status" value="1"/>
</dbReference>
<keyword evidence="8" id="KW-1185">Reference proteome</keyword>
<dbReference type="AlphaFoldDB" id="A0AA36D073"/>
<keyword evidence="3" id="KW-0131">Cell cycle</keyword>
<evidence type="ECO:0000256" key="3">
    <source>
        <dbReference type="ARBA" id="ARBA00023306"/>
    </source>
</evidence>
<evidence type="ECO:0000256" key="2">
    <source>
        <dbReference type="ARBA" id="ARBA00023127"/>
    </source>
</evidence>
<dbReference type="InterPro" id="IPR039361">
    <property type="entry name" value="Cyclin"/>
</dbReference>
<evidence type="ECO:0000256" key="4">
    <source>
        <dbReference type="RuleBase" id="RU000383"/>
    </source>
</evidence>
<comment type="caution">
    <text evidence="7">The sequence shown here is derived from an EMBL/GenBank/DDBJ whole genome shotgun (WGS) entry which is preliminary data.</text>
</comment>
<protein>
    <submittedName>
        <fullName evidence="7">Uncharacterized protein</fullName>
    </submittedName>
</protein>
<dbReference type="SMART" id="SM01332">
    <property type="entry name" value="Cyclin_C"/>
    <property type="match status" value="1"/>
</dbReference>
<dbReference type="InterPro" id="IPR036915">
    <property type="entry name" value="Cyclin-like_sf"/>
</dbReference>
<evidence type="ECO:0000313" key="7">
    <source>
        <dbReference type="EMBL" id="CAJ0578617.1"/>
    </source>
</evidence>
<comment type="similarity">
    <text evidence="4">Belongs to the cyclin family.</text>
</comment>
<proteinExistence type="inferred from homology"/>
<dbReference type="SMART" id="SM00385">
    <property type="entry name" value="CYCLIN"/>
    <property type="match status" value="2"/>
</dbReference>
<accession>A0AA36D073</accession>
<dbReference type="InterPro" id="IPR013763">
    <property type="entry name" value="Cyclin-like_dom"/>
</dbReference>
<dbReference type="InterPro" id="IPR004367">
    <property type="entry name" value="Cyclin_C-dom"/>
</dbReference>
<feature type="domain" description="Cyclin-like" evidence="5">
    <location>
        <begin position="171"/>
        <end position="255"/>
    </location>
</feature>
<evidence type="ECO:0000256" key="1">
    <source>
        <dbReference type="ARBA" id="ARBA00022618"/>
    </source>
</evidence>
<dbReference type="Pfam" id="PF02984">
    <property type="entry name" value="Cyclin_C"/>
    <property type="match status" value="1"/>
</dbReference>
<evidence type="ECO:0000259" key="6">
    <source>
        <dbReference type="SMART" id="SM01332"/>
    </source>
</evidence>
<sequence>MNCAPKTRGNFEIYTESPVDENSKDTNIIHQLDRQLKEKFRTVDCVVKGINDKPDMPTDFSHLHALNKKPQPLSVHVPNIKTLPSSSTLGCSTVYEDAISSTSQEYIDALADFAEPVKVSVAEEPSEDFVEQADLDDFMLTYMLERQKILRLPNYLYQTEVTEHARTVVVEWLSSVCLEYGMHIQTFCLGVAIIDKFLSVTFVEKQKLQLVASSAIWIASKLEEIYPLEMHQLVFSMDNAFNEERVRYTERLILEKLDFNLGFATSYWFASRFSHQLKVSSLVRHMVRYLTELALVEYFLTQFRPSTLGAAIVHTSLFIVDGASLHSESLSKLIDVDQGELETLSKELVILFKDAPKRFPWSIYEAFSDPVHGCVATIACPAVPL</sequence>
<dbReference type="PANTHER" id="PTHR10177">
    <property type="entry name" value="CYCLINS"/>
    <property type="match status" value="1"/>
</dbReference>
<dbReference type="Gene3D" id="1.10.472.10">
    <property type="entry name" value="Cyclin-like"/>
    <property type="match status" value="2"/>
</dbReference>
<gene>
    <name evidence="7" type="ORF">MSPICULIGERA_LOCUS16862</name>
</gene>